<dbReference type="InterPro" id="IPR002446">
    <property type="entry name" value="Lipocalin_bac"/>
</dbReference>
<dbReference type="InterPro" id="IPR022271">
    <property type="entry name" value="Lipocalin_ApoD"/>
</dbReference>
<comment type="caution">
    <text evidence="4">The sequence shown here is derived from an EMBL/GenBank/DDBJ whole genome shotgun (WGS) entry which is preliminary data.</text>
</comment>
<dbReference type="GO" id="GO:0006950">
    <property type="term" value="P:response to stress"/>
    <property type="evidence" value="ECO:0007669"/>
    <property type="project" value="UniProtKB-ARBA"/>
</dbReference>
<comment type="subcellular location">
    <subcellularLocation>
        <location evidence="2">Cell outer membrane</location>
    </subcellularLocation>
</comment>
<dbReference type="InterPro" id="IPR022272">
    <property type="entry name" value="Lipocalin_CS"/>
</dbReference>
<dbReference type="Gene3D" id="2.40.128.20">
    <property type="match status" value="1"/>
</dbReference>
<comment type="similarity">
    <text evidence="1 2">Belongs to the calycin superfamily. Lipocalin family.</text>
</comment>
<evidence type="ECO:0000256" key="2">
    <source>
        <dbReference type="PIRNR" id="PIRNR036893"/>
    </source>
</evidence>
<evidence type="ECO:0000313" key="5">
    <source>
        <dbReference type="Proteomes" id="UP000570514"/>
    </source>
</evidence>
<dbReference type="GO" id="GO:0009279">
    <property type="term" value="C:cell outer membrane"/>
    <property type="evidence" value="ECO:0007669"/>
    <property type="project" value="UniProtKB-SubCell"/>
</dbReference>
<dbReference type="CDD" id="cd19438">
    <property type="entry name" value="lipocalin_Blc-like"/>
    <property type="match status" value="1"/>
</dbReference>
<dbReference type="GO" id="GO:0008289">
    <property type="term" value="F:lipid binding"/>
    <property type="evidence" value="ECO:0007669"/>
    <property type="project" value="UniProtKB-UniRule"/>
</dbReference>
<evidence type="ECO:0000256" key="1">
    <source>
        <dbReference type="ARBA" id="ARBA00006889"/>
    </source>
</evidence>
<evidence type="ECO:0000313" key="4">
    <source>
        <dbReference type="EMBL" id="NIK87810.1"/>
    </source>
</evidence>
<dbReference type="InterPro" id="IPR000566">
    <property type="entry name" value="Lipocln_cytosolic_FA-bd_dom"/>
</dbReference>
<gene>
    <name evidence="4" type="ORF">FHS83_001128</name>
</gene>
<comment type="function">
    <text evidence="2">Involved in the storage or transport of lipids necessary for membrane maintenance under stressful conditions. Displays a binding preference for lysophospholipids.</text>
</comment>
<accession>A0A846MXS0</accession>
<keyword evidence="2" id="KW-0472">Membrane</keyword>
<dbReference type="PRINTS" id="PR01171">
    <property type="entry name" value="BCTLIPOCALIN"/>
</dbReference>
<dbReference type="Proteomes" id="UP000570514">
    <property type="component" value="Unassembled WGS sequence"/>
</dbReference>
<dbReference type="Pfam" id="PF08212">
    <property type="entry name" value="Lipocalin_2"/>
    <property type="match status" value="1"/>
</dbReference>
<dbReference type="InterPro" id="IPR047202">
    <property type="entry name" value="Lipocalin_Blc-like_dom"/>
</dbReference>
<organism evidence="4 5">
    <name type="scientific">Rhizomicrobium palustre</name>
    <dbReference type="NCBI Taxonomy" id="189966"/>
    <lineage>
        <taxon>Bacteria</taxon>
        <taxon>Pseudomonadati</taxon>
        <taxon>Pseudomonadota</taxon>
        <taxon>Alphaproteobacteria</taxon>
        <taxon>Micropepsales</taxon>
        <taxon>Micropepsaceae</taxon>
        <taxon>Rhizomicrobium</taxon>
    </lineage>
</organism>
<feature type="domain" description="Lipocalin/cytosolic fatty-acid binding" evidence="3">
    <location>
        <begin position="32"/>
        <end position="172"/>
    </location>
</feature>
<keyword evidence="2 4" id="KW-0449">Lipoprotein</keyword>
<dbReference type="EMBL" id="JAASRM010000001">
    <property type="protein sequence ID" value="NIK87810.1"/>
    <property type="molecule type" value="Genomic_DNA"/>
</dbReference>
<protein>
    <recommendedName>
        <fullName evidence="2">Outer membrane lipoprotein Blc</fullName>
    </recommendedName>
</protein>
<keyword evidence="2" id="KW-0446">Lipid-binding</keyword>
<name>A0A846MXS0_9PROT</name>
<dbReference type="InterPro" id="IPR012674">
    <property type="entry name" value="Calycin"/>
</dbReference>
<dbReference type="PANTHER" id="PTHR10612:SF34">
    <property type="entry name" value="APOLIPOPROTEIN D"/>
    <property type="match status" value="1"/>
</dbReference>
<dbReference type="PROSITE" id="PS00213">
    <property type="entry name" value="LIPOCALIN"/>
    <property type="match status" value="1"/>
</dbReference>
<dbReference type="AlphaFoldDB" id="A0A846MXS0"/>
<proteinExistence type="inferred from homology"/>
<dbReference type="RefSeq" id="WP_167081727.1">
    <property type="nucleotide sequence ID" value="NZ_BAAADC010000001.1"/>
</dbReference>
<sequence>MSALVLLAAAFALAACSHSREELPPLKTVSHVDLNRYLGTWYEIGAIPQWFQQGCTATTATYSLRKDGQIDVLNACAKNSLDGPRDEAHGRAKVVDSATNAKLKVTFFWPFYGDYWIIELGENYDYAVIGHPSRDYFWILSRKPRMDEALYTAILARAKAQGYDITRVQKTLQRGG</sequence>
<dbReference type="SUPFAM" id="SSF50814">
    <property type="entry name" value="Lipocalins"/>
    <property type="match status" value="1"/>
</dbReference>
<reference evidence="4 5" key="1">
    <citation type="submission" date="2020-03" db="EMBL/GenBank/DDBJ databases">
        <title>Genomic Encyclopedia of Type Strains, Phase IV (KMG-IV): sequencing the most valuable type-strain genomes for metagenomic binning, comparative biology and taxonomic classification.</title>
        <authorList>
            <person name="Goeker M."/>
        </authorList>
    </citation>
    <scope>NUCLEOTIDE SEQUENCE [LARGE SCALE GENOMIC DNA]</scope>
    <source>
        <strain evidence="4 5">DSM 19867</strain>
    </source>
</reference>
<evidence type="ECO:0000259" key="3">
    <source>
        <dbReference type="Pfam" id="PF08212"/>
    </source>
</evidence>
<comment type="subunit">
    <text evidence="2">Homodimer.</text>
</comment>
<keyword evidence="2" id="KW-0998">Cell outer membrane</keyword>
<dbReference type="PANTHER" id="PTHR10612">
    <property type="entry name" value="APOLIPOPROTEIN D"/>
    <property type="match status" value="1"/>
</dbReference>
<keyword evidence="5" id="KW-1185">Reference proteome</keyword>
<dbReference type="PIRSF" id="PIRSF036893">
    <property type="entry name" value="Lipocalin_ApoD"/>
    <property type="match status" value="1"/>
</dbReference>